<reference evidence="1 2" key="1">
    <citation type="journal article" date="2019" name="Sci. Rep.">
        <title>Orb-weaving spider Araneus ventricosus genome elucidates the spidroin gene catalogue.</title>
        <authorList>
            <person name="Kono N."/>
            <person name="Nakamura H."/>
            <person name="Ohtoshi R."/>
            <person name="Moran D.A.P."/>
            <person name="Shinohara A."/>
            <person name="Yoshida Y."/>
            <person name="Fujiwara M."/>
            <person name="Mori M."/>
            <person name="Tomita M."/>
            <person name="Arakawa K."/>
        </authorList>
    </citation>
    <scope>NUCLEOTIDE SEQUENCE [LARGE SCALE GENOMIC DNA]</scope>
</reference>
<gene>
    <name evidence="1" type="ORF">AVEN_198761_1</name>
</gene>
<organism evidence="1 2">
    <name type="scientific">Araneus ventricosus</name>
    <name type="common">Orbweaver spider</name>
    <name type="synonym">Epeira ventricosa</name>
    <dbReference type="NCBI Taxonomy" id="182803"/>
    <lineage>
        <taxon>Eukaryota</taxon>
        <taxon>Metazoa</taxon>
        <taxon>Ecdysozoa</taxon>
        <taxon>Arthropoda</taxon>
        <taxon>Chelicerata</taxon>
        <taxon>Arachnida</taxon>
        <taxon>Araneae</taxon>
        <taxon>Araneomorphae</taxon>
        <taxon>Entelegynae</taxon>
        <taxon>Araneoidea</taxon>
        <taxon>Araneidae</taxon>
        <taxon>Araneus</taxon>
    </lineage>
</organism>
<keyword evidence="2" id="KW-1185">Reference proteome</keyword>
<proteinExistence type="predicted"/>
<protein>
    <submittedName>
        <fullName evidence="1">Uncharacterized protein</fullName>
    </submittedName>
</protein>
<name>A0A4Y2KJX4_ARAVE</name>
<dbReference type="Proteomes" id="UP000499080">
    <property type="component" value="Unassembled WGS sequence"/>
</dbReference>
<sequence length="87" mass="9575">MTILGPEPSQEGQMWATSRVPVDGATITSDIRASSCREQKTRWNAIRDVFTTLALFAKAKDDDGPSKSLFNVELLQLHISLIVKNAS</sequence>
<dbReference type="AlphaFoldDB" id="A0A4Y2KJX4"/>
<evidence type="ECO:0000313" key="1">
    <source>
        <dbReference type="EMBL" id="GBN01877.1"/>
    </source>
</evidence>
<accession>A0A4Y2KJX4</accession>
<comment type="caution">
    <text evidence="1">The sequence shown here is derived from an EMBL/GenBank/DDBJ whole genome shotgun (WGS) entry which is preliminary data.</text>
</comment>
<evidence type="ECO:0000313" key="2">
    <source>
        <dbReference type="Proteomes" id="UP000499080"/>
    </source>
</evidence>
<dbReference type="EMBL" id="BGPR01004653">
    <property type="protein sequence ID" value="GBN01877.1"/>
    <property type="molecule type" value="Genomic_DNA"/>
</dbReference>